<dbReference type="SUPFAM" id="SSF81301">
    <property type="entry name" value="Nucleotidyltransferase"/>
    <property type="match status" value="1"/>
</dbReference>
<name>A0AAV5JT16_9ROSI</name>
<gene>
    <name evidence="2" type="ORF">SLEP1_g25533</name>
</gene>
<evidence type="ECO:0000256" key="1">
    <source>
        <dbReference type="ARBA" id="ARBA00010574"/>
    </source>
</evidence>
<accession>A0AAV5JT16</accession>
<sequence length="172" mass="19383">MHLNGAVLMSSEVLHCEGATGECVPLQLLANSEWRELMWAAVRSRPRYVSSSELSPSSSLANRDSSRKEFLNVQEIEKVLNDVKADDVAVIPVDKQCDWADFMVIVTGRSTWHVKNIAQALIYQAGFFFPKISDSLTSFCLQRMCRKMNAADFSVWLCGKLRQKINENLKAP</sequence>
<dbReference type="Pfam" id="PF02410">
    <property type="entry name" value="RsfS"/>
    <property type="match status" value="1"/>
</dbReference>
<comment type="similarity">
    <text evidence="1">Belongs to the Iojap/RsfS family.</text>
</comment>
<dbReference type="AlphaFoldDB" id="A0AAV5JT16"/>
<proteinExistence type="inferred from homology"/>
<dbReference type="EMBL" id="BPVZ01000041">
    <property type="protein sequence ID" value="GKV14702.1"/>
    <property type="molecule type" value="Genomic_DNA"/>
</dbReference>
<organism evidence="2 3">
    <name type="scientific">Rubroshorea leprosula</name>
    <dbReference type="NCBI Taxonomy" id="152421"/>
    <lineage>
        <taxon>Eukaryota</taxon>
        <taxon>Viridiplantae</taxon>
        <taxon>Streptophyta</taxon>
        <taxon>Embryophyta</taxon>
        <taxon>Tracheophyta</taxon>
        <taxon>Spermatophyta</taxon>
        <taxon>Magnoliopsida</taxon>
        <taxon>eudicotyledons</taxon>
        <taxon>Gunneridae</taxon>
        <taxon>Pentapetalae</taxon>
        <taxon>rosids</taxon>
        <taxon>malvids</taxon>
        <taxon>Malvales</taxon>
        <taxon>Dipterocarpaceae</taxon>
        <taxon>Rubroshorea</taxon>
    </lineage>
</organism>
<reference evidence="2 3" key="1">
    <citation type="journal article" date="2021" name="Commun. Biol.">
        <title>The genome of Shorea leprosula (Dipterocarpaceae) highlights the ecological relevance of drought in aseasonal tropical rainforests.</title>
        <authorList>
            <person name="Ng K.K.S."/>
            <person name="Kobayashi M.J."/>
            <person name="Fawcett J.A."/>
            <person name="Hatakeyama M."/>
            <person name="Paape T."/>
            <person name="Ng C.H."/>
            <person name="Ang C.C."/>
            <person name="Tnah L.H."/>
            <person name="Lee C.T."/>
            <person name="Nishiyama T."/>
            <person name="Sese J."/>
            <person name="O'Brien M.J."/>
            <person name="Copetti D."/>
            <person name="Mohd Noor M.I."/>
            <person name="Ong R.C."/>
            <person name="Putra M."/>
            <person name="Sireger I.Z."/>
            <person name="Indrioko S."/>
            <person name="Kosugi Y."/>
            <person name="Izuno A."/>
            <person name="Isagi Y."/>
            <person name="Lee S.L."/>
            <person name="Shimizu K.K."/>
        </authorList>
    </citation>
    <scope>NUCLEOTIDE SEQUENCE [LARGE SCALE GENOMIC DNA]</scope>
    <source>
        <strain evidence="2">214</strain>
    </source>
</reference>
<dbReference type="GO" id="GO:0017148">
    <property type="term" value="P:negative regulation of translation"/>
    <property type="evidence" value="ECO:0007669"/>
    <property type="project" value="TreeGrafter"/>
</dbReference>
<keyword evidence="3" id="KW-1185">Reference proteome</keyword>
<protein>
    <submittedName>
        <fullName evidence="2">Uncharacterized protein</fullName>
    </submittedName>
</protein>
<evidence type="ECO:0000313" key="3">
    <source>
        <dbReference type="Proteomes" id="UP001054252"/>
    </source>
</evidence>
<dbReference type="PANTHER" id="PTHR21043">
    <property type="entry name" value="IOJAP SUPERFAMILY ORTHOLOG"/>
    <property type="match status" value="1"/>
</dbReference>
<dbReference type="Gene3D" id="3.30.460.10">
    <property type="entry name" value="Beta Polymerase, domain 2"/>
    <property type="match status" value="1"/>
</dbReference>
<evidence type="ECO:0000313" key="2">
    <source>
        <dbReference type="EMBL" id="GKV14702.1"/>
    </source>
</evidence>
<dbReference type="InterPro" id="IPR004394">
    <property type="entry name" value="Iojap/RsfS/C7orf30"/>
</dbReference>
<dbReference type="GO" id="GO:0043023">
    <property type="term" value="F:ribosomal large subunit binding"/>
    <property type="evidence" value="ECO:0007669"/>
    <property type="project" value="TreeGrafter"/>
</dbReference>
<dbReference type="InterPro" id="IPR043519">
    <property type="entry name" value="NT_sf"/>
</dbReference>
<dbReference type="PANTHER" id="PTHR21043:SF0">
    <property type="entry name" value="MITOCHONDRIAL ASSEMBLY OF RIBOSOMAL LARGE SUBUNIT PROTEIN 1"/>
    <property type="match status" value="1"/>
</dbReference>
<dbReference type="GO" id="GO:0090071">
    <property type="term" value="P:negative regulation of ribosome biogenesis"/>
    <property type="evidence" value="ECO:0007669"/>
    <property type="project" value="TreeGrafter"/>
</dbReference>
<comment type="caution">
    <text evidence="2">The sequence shown here is derived from an EMBL/GenBank/DDBJ whole genome shotgun (WGS) entry which is preliminary data.</text>
</comment>
<dbReference type="Proteomes" id="UP001054252">
    <property type="component" value="Unassembled WGS sequence"/>
</dbReference>